<evidence type="ECO:0000313" key="1">
    <source>
        <dbReference type="EMBL" id="OAQ32933.1"/>
    </source>
</evidence>
<dbReference type="Proteomes" id="UP000078512">
    <property type="component" value="Unassembled WGS sequence"/>
</dbReference>
<dbReference type="EMBL" id="KV442023">
    <property type="protein sequence ID" value="OAQ32933.1"/>
    <property type="molecule type" value="Genomic_DNA"/>
</dbReference>
<proteinExistence type="predicted"/>
<evidence type="ECO:0000313" key="2">
    <source>
        <dbReference type="Proteomes" id="UP000078512"/>
    </source>
</evidence>
<sequence>MTNNTMRITYRGATKCYLAVDTIYSCGCPTCSFFTQFETNRFKDDKDCGYAVIAMDEFEKVLDFQVCSSHQMRMNLIPWNDREEARSADMDLLINGGQRDSKCVDSVIIDGAICQLAIEILQPPPPMSQEQLYQQQQLYYQHYIQTNPMTLQQSNF</sequence>
<gene>
    <name evidence="1" type="ORF">K457DRAFT_123103</name>
</gene>
<name>A0A197K6Z0_9FUNG</name>
<dbReference type="OrthoDB" id="2397150at2759"/>
<reference evidence="1 2" key="1">
    <citation type="submission" date="2016-05" db="EMBL/GenBank/DDBJ databases">
        <title>Genome sequencing reveals origins of a unique bacterial endosymbiosis in the earliest lineages of terrestrial Fungi.</title>
        <authorList>
            <consortium name="DOE Joint Genome Institute"/>
            <person name="Uehling J."/>
            <person name="Gryganskyi A."/>
            <person name="Hameed K."/>
            <person name="Tschaplinski T."/>
            <person name="Misztal P."/>
            <person name="Wu S."/>
            <person name="Desiro A."/>
            <person name="Vande Pol N."/>
            <person name="Du Z.-Y."/>
            <person name="Zienkiewicz A."/>
            <person name="Zienkiewicz K."/>
            <person name="Morin E."/>
            <person name="Tisserant E."/>
            <person name="Splivallo R."/>
            <person name="Hainaut M."/>
            <person name="Henrissat B."/>
            <person name="Ohm R."/>
            <person name="Kuo A."/>
            <person name="Yan J."/>
            <person name="Lipzen A."/>
            <person name="Nolan M."/>
            <person name="Labutti K."/>
            <person name="Barry K."/>
            <person name="Goldstein A."/>
            <person name="Labbe J."/>
            <person name="Schadt C."/>
            <person name="Tuskan G."/>
            <person name="Grigoriev I."/>
            <person name="Martin F."/>
            <person name="Vilgalys R."/>
            <person name="Bonito G."/>
        </authorList>
    </citation>
    <scope>NUCLEOTIDE SEQUENCE [LARGE SCALE GENOMIC DNA]</scope>
    <source>
        <strain evidence="1 2">AG-77</strain>
    </source>
</reference>
<protein>
    <submittedName>
        <fullName evidence="1">Uncharacterized protein</fullName>
    </submittedName>
</protein>
<dbReference type="AlphaFoldDB" id="A0A197K6Z0"/>
<keyword evidence="2" id="KW-1185">Reference proteome</keyword>
<organism evidence="1 2">
    <name type="scientific">Linnemannia elongata AG-77</name>
    <dbReference type="NCBI Taxonomy" id="1314771"/>
    <lineage>
        <taxon>Eukaryota</taxon>
        <taxon>Fungi</taxon>
        <taxon>Fungi incertae sedis</taxon>
        <taxon>Mucoromycota</taxon>
        <taxon>Mortierellomycotina</taxon>
        <taxon>Mortierellomycetes</taxon>
        <taxon>Mortierellales</taxon>
        <taxon>Mortierellaceae</taxon>
        <taxon>Linnemannia</taxon>
    </lineage>
</organism>
<accession>A0A197K6Z0</accession>